<name>A0ACC1QU74_9HYPO</name>
<accession>A0ACC1QU74</accession>
<proteinExistence type="predicted"/>
<sequence length="3877" mass="426085">MHQELNNSQAVVTRDGSPNNHNPTSSNRPAVFDEKTLQDHNGHSNGRNQNGSNGNTGNGHSSNGHSTNGHSTNGRSTNGHSTNGHSTNGHAANDQATRNAQTTTNGHKGSSEHSKYDEALQYWQRKLDGSQPAELLRDKPRPSSPTGTTAEHTFVDATVLPDLQAFCQVELVSPAVVLLSAFRAAHYRLTGVEDANIGLLHQSKGSATAAEMQCIRLTLEDGKDSFLSLIGKTAASTEEAAAHRGVSLERIVSATQRGHRKTAQNPLVRMAISVQSQKGNSQFEGDSLYTSKAREMMGLDVYFRLALETDGSLRGSVLYSNEIFDASSIQCLSNVFIEILRRGTTDTEMPLVSMPLTDGIQSLIDTGLAGIAHSEYPRESSVPALFREQVALSANTIAVKDSSTQLTYRQLDQQSDRIASWLLKQECFAPESMIGVFAPRSCETTAVFLGILKANLAYLPLDMNAPRKRLESIMSAVQGRRLVLLGKGIVPPTLDLEVEFLPIAEAQDPETNAAQFPTVSATNLAYVMFTSGSTGRPKGVMIEHRGIVRLVRNTNIMSAAQSAVAIAHISNLAFDAATWEIYASLLNGGTLVCLDHVSVLDLPTLGQTFTRDKIRAALFTPAFLKQCLVDYPTIVSNLDVLVVSGDRLDDRDALAAQRIVSGTVINACGHTENSCLSTLFAMTATEHCANGAPIGRSISNSGALVMDSQQRLVSPGVVGELVLAGDGVARGYTDSSLNAGRFIEVTVNGQSFRVYRTGDRVRIRPHDGQLEFFGRTDYQVKIRGHRVELPEVEQAFLRESSVADAAVITRAPGSVETELIAFVTMQSDKGVNGAAKVPTIDEKHQNVQQDQVEAWADLFDSDTYASIGSIYKANLGRDFMGWKSMYDGQLIERGEMNEWLDDTMMAIRSTGHTRNICEIGTGTGMMLFNLADDFEHYVGVDPSASAVSFVRRMAASVPGLANRINVQVGTAETIEHLDWRGTTPELVVINSVAQYFGSSDYLLATVERILKLESVECIFFGDVRSFALYDEFGTTKALRELGTSATVDGIRESLADLRDAEEELLIDPGFFTSLIDRLPDRVEHVRILPKRMAATNELSCYRYAAVIYAKRCTVPSSHCHVQEVAEVEWIDFETKQLDRPKLLHLLKTAASSSRVAVANIPNSKTMAERYVVDAVRDRDAALASESKVPDWLVTVQKHAKTLPSLSANDLTKVAEEAGWRVELSWARQHSLRGGLDAVFYQLGNQQQESFFQFPTDHRGRELSTLTNHPLLRQKHQQMEVHLRQKLHATLPSYMVPSRIVFLDTMPVNLNGKVDRRALSELALGANAVSRGPRDVAAPRNAVEEAICDEFTQVLGVDVGIQDNFFHLGGHSLMATRFVSRINRRLNIHITIREVFTYPGVAQLAEVIAQLLGTSTFVPIPRTQASSGPIEQSFAQGRLWFMDRLYPKLKWYLMPIAIHLRGELKLEALSAALMMLEQRHETLRTTFKNHGDVDLQIIHPFVPRQVRVVRVSGAEAEKALYEEQSRGFNLEIEPGWRTLILKIDETHHILSLVMHHIVSDAWSVNVLQTELSTLYAAALFSQDSFASALSPLPIHYRDFSIWQKQKTQTDEYERQLEYWSQQLDGSQPAEFLCDFPRPSLPAGTAREHPVIIEGSLFQDLQVFCKLFQVTPFAVLLAAFRATHFRLTGAEDATIGVPSANRNRPELEQLVGFFVNLQCIRLAIDEDAQDSFASLIHQAASTTAAASAHQDVPFEQIVAATRQGGQRDISRNPLVQVIFAVHSQHSIGHLQLPGIEAEPMDSLKASRFDLEFHLFQEEHRLRGSILFSDELFDLSSINCMTSVFFEILRRGLAAPEAPLVSTPLTDGLDVLDGMGFSRVAVTEYPRNSSVTDLFRLQVSQSGSAVAVKDYSSQLTYAELDKQSDYTAQWLLRQNLAPETAIGVLAPRSCETIVAFLGILKANMAYLPLDTNAPIGRLETVMSAIKGNRIILVGRDTTFPSMTNLTDIKHVKISETEDNITSSVALPPVSPTSLAYIMFTSGSTGQPKGVMIEHRGIVRLVKDTNIASASQTAGSIAHVSNLAFDAATWEIYSALLNGGCLICIDRLSVLDLPALAATFRNERIQAAVLTPAFVKQCLVECKQILTGLTLLFVAGDRVEAADASALLRLCGSECDVLNAYGPTENTTFSTVYHMQKRDANINGVPIGQTVSNSGTIIMDAKQSLVPVGVMGEVVLIGDGLARGYSDPALNKDRFIQINTLGQSTRAYRTGDRARRRPTDGQIEFFGRKDHQVKIRGHRIELAEVEQVLLRDSFVSDSVAVVRKLQSDELEIISFAALRRDGEHQRADGDGEGVFIDGIRILPVAEYQHIENRLRGMLQMTLPTYMMPSRIILLDRMPINSNGKVDRRKLSSLALDPISVSRGARTIVAPRNDVEKTICEQFTHVLGGTEVGITDNFFDLGGHSLMATRAVSRINQSLDTSITIREIFMHPNVTDLAEVVEHLLGTSTFVPIPRIESDDTVEQSFAQGRLWFIDRLYPKSKWYLMPFAVHLRGPLHLDALQAALMALEERHEPLRTTFAHKDGKDLQIIQPFIPTKRVVDMVGAGWDAVQQALQEEQSKPFDLETEPGWRTLVLRLADDDHILSIVMHHIVSDAWSVNILQQELSAFYSAALRGQATAAAVSPLPIQYRDFAAWQKQDAQLAEYERQLNYWRGQLDGNQPAELLCDRPRPSIPSGTAREQQVIIEGTLFDNLQLFCKRFQATPFTVLLAAFRATHFRLTGVEDATLGVPVANRNRQELESLIGFFVNLQCIRLTVSEEEHESFGSLVRQAVATTAAASAHQDVPFEKIVAAVQRGRRDLSRNPLAQIVFAVHSQQNIGDLEIEGVSSQPVSGSLEVNTSVEGTKTSRFDLEFHLFQEEQRFQGSVLFSDELFESSSIRSLISTYFEVLRRGLEEPDMPLTLMPLTDDLAALNNMGLASVARTNYPRDSSVTALFREQVAISGDAVALKDSGGQMSYRELDEHSDRIAGWLVRQNFAPETMIAVLAPRSCEAISAFLGILKADLAYLPLDINAPLGRTESILQTVEGKRLLLLGEGVPVPVTSLDNIEFLSISEAQDVDVDVSTLPSPSPNTLAYAMFTSGSTGRPKGVLVEHRGIVRLVKDTNVASKSEASVPIAHIANLAFDAATWEIYAALLNGGSLVCLDQMTVLDPASLGRAFIEHNIGAVYFAPSLLKQVLMDEPRALANLGVLVVGGEVLRPEDAISAKRAIAGVIYNCYGNTENTGFTAIYSCQTDDYNVNGVPIGRTISNSGVLVMNAQQEIVPLGIMGEIVLIGDGVARGYSDTGLNKNRFVQVTVNGESLKAYRTGDRGRYRPADGQLEFFGRKDYQVKIRGNRIELAEVEQCLLRDVSVGDAIALVRTTDDGEQEMVAFVVMLPAGQDCQETTNGAVAPQNTEDRLRSALQMTLPSYMIPKRIIFLDKMPINQNGKVDRRALGALVLGPAVSRGPRTVVPPRNDLERAICEEFSCVLEMDVGITDNFFDLGGHSLMATRLVSRINKRLAAGSGIILRDLYQYSTPEALCNNYSSREEKNIASSQPSSSFIEVHTRPDSCASLVLVHGFWGSGTVFSHLISCIPSSFDVYIVHDPFFGTGNGPETISEWATLYAKAVKARMPSSSRPVVLGGYSLGGLIAFEMASQWQESYVDDLLSVLLLDPAIFDASSADALDAQALDKEINYGVRLLGLDQESDVKAHVKKLHPLFKSIGQRPDYHGPGLYVSTEESAQAGISTWWTTNYPQLETHHARTAHYNLLDKSGVQSLSSVLDAHLRSAVECLSVGGPIDINHRHTMKTIDMSHGSTEEIAAQIKNVLIEVSNGIAASPRCR</sequence>
<gene>
    <name evidence="1" type="ORF">NLG97_g5492</name>
</gene>
<reference evidence="1" key="1">
    <citation type="submission" date="2022-07" db="EMBL/GenBank/DDBJ databases">
        <title>Genome Sequence of Lecanicillium saksenae.</title>
        <authorList>
            <person name="Buettner E."/>
        </authorList>
    </citation>
    <scope>NUCLEOTIDE SEQUENCE</scope>
    <source>
        <strain evidence="1">VT-O1</strain>
    </source>
</reference>
<dbReference type="EMBL" id="JANAKD010000623">
    <property type="protein sequence ID" value="KAJ3491955.1"/>
    <property type="molecule type" value="Genomic_DNA"/>
</dbReference>
<comment type="caution">
    <text evidence="1">The sequence shown here is derived from an EMBL/GenBank/DDBJ whole genome shotgun (WGS) entry which is preliminary data.</text>
</comment>
<keyword evidence="2" id="KW-1185">Reference proteome</keyword>
<organism evidence="1 2">
    <name type="scientific">Lecanicillium saksenae</name>
    <dbReference type="NCBI Taxonomy" id="468837"/>
    <lineage>
        <taxon>Eukaryota</taxon>
        <taxon>Fungi</taxon>
        <taxon>Dikarya</taxon>
        <taxon>Ascomycota</taxon>
        <taxon>Pezizomycotina</taxon>
        <taxon>Sordariomycetes</taxon>
        <taxon>Hypocreomycetidae</taxon>
        <taxon>Hypocreales</taxon>
        <taxon>Cordycipitaceae</taxon>
        <taxon>Lecanicillium</taxon>
    </lineage>
</organism>
<evidence type="ECO:0000313" key="2">
    <source>
        <dbReference type="Proteomes" id="UP001148737"/>
    </source>
</evidence>
<protein>
    <submittedName>
        <fullName evidence="1">Uncharacterized protein</fullName>
    </submittedName>
</protein>
<evidence type="ECO:0000313" key="1">
    <source>
        <dbReference type="EMBL" id="KAJ3491955.1"/>
    </source>
</evidence>
<dbReference type="Proteomes" id="UP001148737">
    <property type="component" value="Unassembled WGS sequence"/>
</dbReference>